<dbReference type="GO" id="GO:0006241">
    <property type="term" value="P:CTP biosynthetic process"/>
    <property type="evidence" value="ECO:0007669"/>
    <property type="project" value="UniProtKB-UniRule"/>
</dbReference>
<evidence type="ECO:0000256" key="13">
    <source>
        <dbReference type="PROSITE-ProRule" id="PRU00706"/>
    </source>
</evidence>
<evidence type="ECO:0000256" key="9">
    <source>
        <dbReference type="ARBA" id="ARBA00022840"/>
    </source>
</evidence>
<evidence type="ECO:0000256" key="2">
    <source>
        <dbReference type="ARBA" id="ARBA00008142"/>
    </source>
</evidence>
<keyword evidence="5 12" id="KW-0808">Transferase</keyword>
<feature type="binding site" evidence="12 13">
    <location>
        <position position="9"/>
    </location>
    <ligand>
        <name>ATP</name>
        <dbReference type="ChEBI" id="CHEBI:30616"/>
    </ligand>
</feature>
<keyword evidence="6 12" id="KW-0479">Metal-binding</keyword>
<dbReference type="GO" id="GO:0006183">
    <property type="term" value="P:GTP biosynthetic process"/>
    <property type="evidence" value="ECO:0007669"/>
    <property type="project" value="UniProtKB-UniRule"/>
</dbReference>
<dbReference type="EMBL" id="CACRTO010000027">
    <property type="protein sequence ID" value="VYU47086.1"/>
    <property type="molecule type" value="Genomic_DNA"/>
</dbReference>
<keyword evidence="11 12" id="KW-0546">Nucleotide metabolism</keyword>
<comment type="cofactor">
    <cofactor evidence="1 12">
        <name>Mg(2+)</name>
        <dbReference type="ChEBI" id="CHEBI:18420"/>
    </cofactor>
</comment>
<dbReference type="GO" id="GO:0005524">
    <property type="term" value="F:ATP binding"/>
    <property type="evidence" value="ECO:0007669"/>
    <property type="project" value="UniProtKB-UniRule"/>
</dbReference>
<dbReference type="SMART" id="SM00562">
    <property type="entry name" value="NDK"/>
    <property type="match status" value="1"/>
</dbReference>
<dbReference type="RefSeq" id="WP_156626988.1">
    <property type="nucleotide sequence ID" value="NZ_CACRTO010000027.1"/>
</dbReference>
<dbReference type="InterPro" id="IPR001564">
    <property type="entry name" value="Nucleoside_diP_kinase"/>
</dbReference>
<name>A0A6N3F5A9_9CLOT</name>
<keyword evidence="9 12" id="KW-0067">ATP-binding</keyword>
<dbReference type="FunFam" id="3.30.70.141:FF:000003">
    <property type="entry name" value="Nucleoside diphosphate kinase"/>
    <property type="match status" value="1"/>
</dbReference>
<comment type="similarity">
    <text evidence="2 12 13 14">Belongs to the NDK family.</text>
</comment>
<keyword evidence="12" id="KW-0963">Cytoplasm</keyword>
<sequence length="136" mass="15494">MERSLVLIKPDAVRKKLIGKIISRYEENDLSIIKLKMETITEEFANIHYAEHIGKGFYKKLLSFITSGPLCALVLEGENAVEKVREINGNTDPEVAKEGTIRNLYADNKTENCVHASDSIENAKREVELWFKELNN</sequence>
<evidence type="ECO:0000256" key="6">
    <source>
        <dbReference type="ARBA" id="ARBA00022723"/>
    </source>
</evidence>
<evidence type="ECO:0000256" key="15">
    <source>
        <dbReference type="RuleBase" id="RU004013"/>
    </source>
</evidence>
<feature type="binding site" evidence="12 13">
    <location>
        <position position="91"/>
    </location>
    <ligand>
        <name>ATP</name>
        <dbReference type="ChEBI" id="CHEBI:30616"/>
    </ligand>
</feature>
<protein>
    <recommendedName>
        <fullName evidence="4 12">Nucleoside diphosphate kinase</fullName>
        <shortName evidence="12">NDK</shortName>
        <shortName evidence="12">NDP kinase</shortName>
        <ecNumber evidence="3 12">2.7.4.6</ecNumber>
    </recommendedName>
    <alternativeName>
        <fullName evidence="12">Nucleoside-2-P kinase</fullName>
    </alternativeName>
</protein>
<dbReference type="PRINTS" id="PR01243">
    <property type="entry name" value="NUCDPKINASE"/>
</dbReference>
<reference evidence="17" key="1">
    <citation type="submission" date="2019-11" db="EMBL/GenBank/DDBJ databases">
        <authorList>
            <person name="Feng L."/>
        </authorList>
    </citation>
    <scope>NUCLEOTIDE SEQUENCE</scope>
    <source>
        <strain evidence="17">CTertiumLFYP3</strain>
    </source>
</reference>
<evidence type="ECO:0000256" key="7">
    <source>
        <dbReference type="ARBA" id="ARBA00022741"/>
    </source>
</evidence>
<feature type="binding site" evidence="12 13">
    <location>
        <position position="85"/>
    </location>
    <ligand>
        <name>ATP</name>
        <dbReference type="ChEBI" id="CHEBI:30616"/>
    </ligand>
</feature>
<evidence type="ECO:0000256" key="3">
    <source>
        <dbReference type="ARBA" id="ARBA00012966"/>
    </source>
</evidence>
<comment type="subcellular location">
    <subcellularLocation>
        <location evidence="12">Cytoplasm</location>
    </subcellularLocation>
</comment>
<feature type="active site" description="Pros-phosphohistidine intermediate" evidence="12 13">
    <location>
        <position position="115"/>
    </location>
</feature>
<evidence type="ECO:0000256" key="12">
    <source>
        <dbReference type="HAMAP-Rule" id="MF_00451"/>
    </source>
</evidence>
<comment type="subunit">
    <text evidence="12">Homotetramer.</text>
</comment>
<dbReference type="InterPro" id="IPR023005">
    <property type="entry name" value="Nucleoside_diP_kinase_AS"/>
</dbReference>
<feature type="binding site" evidence="12 13">
    <location>
        <position position="102"/>
    </location>
    <ligand>
        <name>ATP</name>
        <dbReference type="ChEBI" id="CHEBI:30616"/>
    </ligand>
</feature>
<comment type="catalytic activity">
    <reaction evidence="12">
        <text>a ribonucleoside 5'-diphosphate + ATP = a ribonucleoside 5'-triphosphate + ADP</text>
        <dbReference type="Rhea" id="RHEA:18113"/>
        <dbReference type="ChEBI" id="CHEBI:30616"/>
        <dbReference type="ChEBI" id="CHEBI:57930"/>
        <dbReference type="ChEBI" id="CHEBI:61557"/>
        <dbReference type="ChEBI" id="CHEBI:456216"/>
        <dbReference type="EC" id="2.7.4.6"/>
    </reaction>
</comment>
<proteinExistence type="inferred from homology"/>
<dbReference type="GO" id="GO:0005737">
    <property type="term" value="C:cytoplasm"/>
    <property type="evidence" value="ECO:0007669"/>
    <property type="project" value="UniProtKB-SubCell"/>
</dbReference>
<dbReference type="AlphaFoldDB" id="A0A6N3F5A9"/>
<feature type="binding site" evidence="12 13">
    <location>
        <position position="57"/>
    </location>
    <ligand>
        <name>ATP</name>
        <dbReference type="ChEBI" id="CHEBI:30616"/>
    </ligand>
</feature>
<dbReference type="CDD" id="cd04413">
    <property type="entry name" value="NDPk_I"/>
    <property type="match status" value="1"/>
</dbReference>
<dbReference type="PROSITE" id="PS51374">
    <property type="entry name" value="NDPK_LIKE"/>
    <property type="match status" value="1"/>
</dbReference>
<dbReference type="InterPro" id="IPR034907">
    <property type="entry name" value="NDK-like_dom"/>
</dbReference>
<evidence type="ECO:0000256" key="8">
    <source>
        <dbReference type="ARBA" id="ARBA00022777"/>
    </source>
</evidence>
<dbReference type="SUPFAM" id="SSF54919">
    <property type="entry name" value="Nucleoside diphosphate kinase, NDK"/>
    <property type="match status" value="1"/>
</dbReference>
<evidence type="ECO:0000256" key="10">
    <source>
        <dbReference type="ARBA" id="ARBA00022842"/>
    </source>
</evidence>
<dbReference type="HAMAP" id="MF_00451">
    <property type="entry name" value="NDP_kinase"/>
    <property type="match status" value="1"/>
</dbReference>
<dbReference type="PROSITE" id="PS00469">
    <property type="entry name" value="NDPK"/>
    <property type="match status" value="1"/>
</dbReference>
<dbReference type="Gene3D" id="3.30.70.141">
    <property type="entry name" value="Nucleoside diphosphate kinase-like domain"/>
    <property type="match status" value="1"/>
</dbReference>
<dbReference type="Pfam" id="PF00334">
    <property type="entry name" value="NDK"/>
    <property type="match status" value="1"/>
</dbReference>
<comment type="catalytic activity">
    <reaction evidence="12 15">
        <text>a 2'-deoxyribonucleoside 5'-diphosphate + ATP = a 2'-deoxyribonucleoside 5'-triphosphate + ADP</text>
        <dbReference type="Rhea" id="RHEA:44640"/>
        <dbReference type="ChEBI" id="CHEBI:30616"/>
        <dbReference type="ChEBI" id="CHEBI:61560"/>
        <dbReference type="ChEBI" id="CHEBI:73316"/>
        <dbReference type="ChEBI" id="CHEBI:456216"/>
        <dbReference type="EC" id="2.7.4.6"/>
    </reaction>
</comment>
<evidence type="ECO:0000256" key="1">
    <source>
        <dbReference type="ARBA" id="ARBA00001946"/>
    </source>
</evidence>
<keyword evidence="12" id="KW-0597">Phosphoprotein</keyword>
<evidence type="ECO:0000256" key="14">
    <source>
        <dbReference type="RuleBase" id="RU004011"/>
    </source>
</evidence>
<keyword evidence="10 12" id="KW-0460">Magnesium</keyword>
<evidence type="ECO:0000313" key="17">
    <source>
        <dbReference type="EMBL" id="VYU47086.1"/>
    </source>
</evidence>
<feature type="binding site" evidence="12 13">
    <location>
        <position position="112"/>
    </location>
    <ligand>
        <name>ATP</name>
        <dbReference type="ChEBI" id="CHEBI:30616"/>
    </ligand>
</feature>
<keyword evidence="7 12" id="KW-0547">Nucleotide-binding</keyword>
<gene>
    <name evidence="17" type="primary">ndkA</name>
    <name evidence="12" type="synonym">ndk</name>
    <name evidence="17" type="ORF">CTLFYP3_02556</name>
</gene>
<dbReference type="GO" id="GO:0006228">
    <property type="term" value="P:UTP biosynthetic process"/>
    <property type="evidence" value="ECO:0007669"/>
    <property type="project" value="UniProtKB-UniRule"/>
</dbReference>
<evidence type="ECO:0000256" key="11">
    <source>
        <dbReference type="ARBA" id="ARBA00023080"/>
    </source>
</evidence>
<feature type="domain" description="Nucleoside diphosphate kinase-like" evidence="16">
    <location>
        <begin position="1"/>
        <end position="136"/>
    </location>
</feature>
<evidence type="ECO:0000256" key="5">
    <source>
        <dbReference type="ARBA" id="ARBA00022679"/>
    </source>
</evidence>
<dbReference type="GO" id="GO:0004550">
    <property type="term" value="F:nucleoside diphosphate kinase activity"/>
    <property type="evidence" value="ECO:0007669"/>
    <property type="project" value="UniProtKB-UniRule"/>
</dbReference>
<dbReference type="EC" id="2.7.4.6" evidence="3 12"/>
<keyword evidence="8 12" id="KW-0418">Kinase</keyword>
<evidence type="ECO:0000259" key="16">
    <source>
        <dbReference type="SMART" id="SM00562"/>
    </source>
</evidence>
<dbReference type="GO" id="GO:0046872">
    <property type="term" value="F:metal ion binding"/>
    <property type="evidence" value="ECO:0007669"/>
    <property type="project" value="UniProtKB-KW"/>
</dbReference>
<dbReference type="InterPro" id="IPR036850">
    <property type="entry name" value="NDK-like_dom_sf"/>
</dbReference>
<comment type="function">
    <text evidence="12">Major role in the synthesis of nucleoside triphosphates other than ATP. The ATP gamma phosphate is transferred to the NDP beta phosphate via a ping-pong mechanism, using a phosphorylated active-site intermediate.</text>
</comment>
<dbReference type="NCBIfam" id="NF001908">
    <property type="entry name" value="PRK00668.1"/>
    <property type="match status" value="1"/>
</dbReference>
<accession>A0A6N3F5A9</accession>
<evidence type="ECO:0000256" key="4">
    <source>
        <dbReference type="ARBA" id="ARBA00017632"/>
    </source>
</evidence>
<dbReference type="PANTHER" id="PTHR11349">
    <property type="entry name" value="NUCLEOSIDE DIPHOSPHATE KINASE"/>
    <property type="match status" value="1"/>
</dbReference>
<organism evidence="17">
    <name type="scientific">Clostridium tertium</name>
    <dbReference type="NCBI Taxonomy" id="1559"/>
    <lineage>
        <taxon>Bacteria</taxon>
        <taxon>Bacillati</taxon>
        <taxon>Bacillota</taxon>
        <taxon>Clostridia</taxon>
        <taxon>Eubacteriales</taxon>
        <taxon>Clostridiaceae</taxon>
        <taxon>Clostridium</taxon>
    </lineage>
</organism>